<evidence type="ECO:0000313" key="2">
    <source>
        <dbReference type="Proteomes" id="UP000629468"/>
    </source>
</evidence>
<accession>A0A8H7KJS9</accession>
<reference evidence="1 2" key="1">
    <citation type="journal article" name="Sci. Rep.">
        <title>Telomere-to-telomere assembled and centromere annotated genomes of the two main subspecies of the button mushroom Agaricus bisporus reveal especially polymorphic chromosome ends.</title>
        <authorList>
            <person name="Sonnenberg A.S.M."/>
            <person name="Sedaghat-Telgerd N."/>
            <person name="Lavrijssen B."/>
            <person name="Ohm R.A."/>
            <person name="Hendrickx P.M."/>
            <person name="Scholtmeijer K."/>
            <person name="Baars J.J.P."/>
            <person name="van Peer A."/>
        </authorList>
    </citation>
    <scope>NUCLEOTIDE SEQUENCE [LARGE SCALE GENOMIC DNA]</scope>
    <source>
        <strain evidence="1 2">H119_p4</strain>
    </source>
</reference>
<proteinExistence type="predicted"/>
<sequence length="156" mass="17674">MDNPMIDWFKDCVQKLYQQDPTQGEKEQSSLLESIFDKNVNLLHNHKPMSLSEYMNSLSQSSFATAKTDLEWNVILSQEDEGEAQGSIVAGHFVVTRYMKFRIRAAPAERLQHCFFSAKIRKDAPSEGGAPYTVTEMFITSVFKQAPIHIANIPTS</sequence>
<dbReference type="EMBL" id="JABXXO010000003">
    <property type="protein sequence ID" value="KAF7782879.1"/>
    <property type="molecule type" value="Genomic_DNA"/>
</dbReference>
<comment type="caution">
    <text evidence="1">The sequence shown here is derived from an EMBL/GenBank/DDBJ whole genome shotgun (WGS) entry which is preliminary data.</text>
</comment>
<gene>
    <name evidence="1" type="ORF">Agabi119p4_2255</name>
</gene>
<evidence type="ECO:0000313" key="1">
    <source>
        <dbReference type="EMBL" id="KAF7782879.1"/>
    </source>
</evidence>
<name>A0A8H7KJS9_AGABI</name>
<dbReference type="Proteomes" id="UP000629468">
    <property type="component" value="Unassembled WGS sequence"/>
</dbReference>
<protein>
    <submittedName>
        <fullName evidence="1">Uncharacterized protein</fullName>
    </submittedName>
</protein>
<dbReference type="AlphaFoldDB" id="A0A8H7KJS9"/>
<organism evidence="1 2">
    <name type="scientific">Agaricus bisporus var. burnettii</name>
    <dbReference type="NCBI Taxonomy" id="192524"/>
    <lineage>
        <taxon>Eukaryota</taxon>
        <taxon>Fungi</taxon>
        <taxon>Dikarya</taxon>
        <taxon>Basidiomycota</taxon>
        <taxon>Agaricomycotina</taxon>
        <taxon>Agaricomycetes</taxon>
        <taxon>Agaricomycetidae</taxon>
        <taxon>Agaricales</taxon>
        <taxon>Agaricineae</taxon>
        <taxon>Agaricaceae</taxon>
        <taxon>Agaricus</taxon>
    </lineage>
</organism>